<dbReference type="AlphaFoldDB" id="A0A3I2B823"/>
<sequence>MSTNNTFNKINESRHYRNGSVSETKLSHDQLRSHCVSVRLNNEELTLLNAKRGRHRKGEWLRMAFLHNLPSVIPSINLETWKTLGEISHKLNRLVAHLDSKSNDSSLSQTELFAVKRQISELRLNLITADLWRSPSDEGNAKNQQG</sequence>
<evidence type="ECO:0000313" key="1">
    <source>
        <dbReference type="EMBL" id="MGD31959.1"/>
    </source>
</evidence>
<protein>
    <submittedName>
        <fullName evidence="1">Uncharacterized protein</fullName>
    </submittedName>
</protein>
<name>A0A3I2B823_SALER</name>
<accession>A0A3I2B823</accession>
<reference evidence="1" key="1">
    <citation type="submission" date="2018-11" db="EMBL/GenBank/DDBJ databases">
        <authorList>
            <consortium name="PulseNet: The National Subtyping Network for Foodborne Disease Surveillance"/>
            <person name="Tarr C.L."/>
            <person name="Trees E."/>
            <person name="Katz L.S."/>
            <person name="Carleton-Romer H.A."/>
            <person name="Stroika S."/>
            <person name="Kucerova Z."/>
            <person name="Roache K.F."/>
            <person name="Sabol A.L."/>
            <person name="Besser J."/>
            <person name="Gerner-Smidt P."/>
        </authorList>
    </citation>
    <scope>NUCLEOTIDE SEQUENCE [LARGE SCALE GENOMIC DNA]</scope>
    <source>
        <strain evidence="1">PNUSAS058450</strain>
    </source>
</reference>
<dbReference type="Proteomes" id="UP000885336">
    <property type="component" value="Unassembled WGS sequence"/>
</dbReference>
<dbReference type="RefSeq" id="WP_053510532.1">
    <property type="nucleotide sequence ID" value="NZ_MXMT01000005.1"/>
</dbReference>
<gene>
    <name evidence="1" type="ORF">EE393_24270</name>
</gene>
<organism evidence="1">
    <name type="scientific">Salmonella enterica</name>
    <name type="common">Salmonella choleraesuis</name>
    <dbReference type="NCBI Taxonomy" id="28901"/>
    <lineage>
        <taxon>Bacteria</taxon>
        <taxon>Pseudomonadati</taxon>
        <taxon>Pseudomonadota</taxon>
        <taxon>Gammaproteobacteria</taxon>
        <taxon>Enterobacterales</taxon>
        <taxon>Enterobacteriaceae</taxon>
        <taxon>Salmonella</taxon>
    </lineage>
</organism>
<comment type="caution">
    <text evidence="1">The sequence shown here is derived from an EMBL/GenBank/DDBJ whole genome shotgun (WGS) entry which is preliminary data.</text>
</comment>
<proteinExistence type="predicted"/>
<dbReference type="EMBL" id="RNKS01000128">
    <property type="protein sequence ID" value="MGD31959.1"/>
    <property type="molecule type" value="Genomic_DNA"/>
</dbReference>